<evidence type="ECO:0008006" key="4">
    <source>
        <dbReference type="Google" id="ProtNLM"/>
    </source>
</evidence>
<feature type="region of interest" description="Disordered" evidence="1">
    <location>
        <begin position="122"/>
        <end position="149"/>
    </location>
</feature>
<accession>A0AAN9QED8</accession>
<sequence>MFGSILPWNVSLAVNERYAWVQSRGIPLELWSRQCFECIGALVGKMVEVDQATFAKEVLEYARFRVCVLAGGLVKVTKEVSINRIPCLVSLEEEAGFPEYTLRSFFSKWGACSVPVSDVSSKEGDGREFLDSVGSDSNDGNGVREGEEASVQGQVVQEEHSLGAVHLQWDINSALNSFKVNGEVNEVGGVNVVHGVINNYSTLESHLGEEREQVVSHNNEELSGINEVHAYYLTNSINEVHPSINEVHAPCLTSPINEVHAHCLTNHINDVLLDINEVHAHASPALLMSPVGNAGGVGIMSSVSGAGCVSPVGDDGRVSPTEVVGCVSQGAVVLVGSPAVMLTQGLEKELSGFSPNFGVPLMEEVAPTTLEEVAGAGLKGEVPVTEGKGRVVSARLNSGSKENDCACSNARSMKVKELASILVTDVVSRSC</sequence>
<evidence type="ECO:0000313" key="3">
    <source>
        <dbReference type="Proteomes" id="UP001374584"/>
    </source>
</evidence>
<reference evidence="2 3" key="1">
    <citation type="submission" date="2024-01" db="EMBL/GenBank/DDBJ databases">
        <title>The genomes of 5 underutilized Papilionoideae crops provide insights into root nodulation and disease resistanc.</title>
        <authorList>
            <person name="Jiang F."/>
        </authorList>
    </citation>
    <scope>NUCLEOTIDE SEQUENCE [LARGE SCALE GENOMIC DNA]</scope>
    <source>
        <strain evidence="2">JINMINGXINNONG_FW02</strain>
        <tissue evidence="2">Leaves</tissue>
    </source>
</reference>
<evidence type="ECO:0000313" key="2">
    <source>
        <dbReference type="EMBL" id="KAK7332016.1"/>
    </source>
</evidence>
<comment type="caution">
    <text evidence="2">The sequence shown here is derived from an EMBL/GenBank/DDBJ whole genome shotgun (WGS) entry which is preliminary data.</text>
</comment>
<dbReference type="Proteomes" id="UP001374584">
    <property type="component" value="Unassembled WGS sequence"/>
</dbReference>
<organism evidence="2 3">
    <name type="scientific">Phaseolus coccineus</name>
    <name type="common">Scarlet runner bean</name>
    <name type="synonym">Phaseolus multiflorus</name>
    <dbReference type="NCBI Taxonomy" id="3886"/>
    <lineage>
        <taxon>Eukaryota</taxon>
        <taxon>Viridiplantae</taxon>
        <taxon>Streptophyta</taxon>
        <taxon>Embryophyta</taxon>
        <taxon>Tracheophyta</taxon>
        <taxon>Spermatophyta</taxon>
        <taxon>Magnoliopsida</taxon>
        <taxon>eudicotyledons</taxon>
        <taxon>Gunneridae</taxon>
        <taxon>Pentapetalae</taxon>
        <taxon>rosids</taxon>
        <taxon>fabids</taxon>
        <taxon>Fabales</taxon>
        <taxon>Fabaceae</taxon>
        <taxon>Papilionoideae</taxon>
        <taxon>50 kb inversion clade</taxon>
        <taxon>NPAAA clade</taxon>
        <taxon>indigoferoid/millettioid clade</taxon>
        <taxon>Phaseoleae</taxon>
        <taxon>Phaseolus</taxon>
    </lineage>
</organism>
<dbReference type="AlphaFoldDB" id="A0AAN9QED8"/>
<proteinExistence type="predicted"/>
<dbReference type="EMBL" id="JAYMYR010000011">
    <property type="protein sequence ID" value="KAK7332016.1"/>
    <property type="molecule type" value="Genomic_DNA"/>
</dbReference>
<keyword evidence="3" id="KW-1185">Reference proteome</keyword>
<gene>
    <name evidence="2" type="ORF">VNO80_28762</name>
</gene>
<name>A0AAN9QED8_PHACN</name>
<evidence type="ECO:0000256" key="1">
    <source>
        <dbReference type="SAM" id="MobiDB-lite"/>
    </source>
</evidence>
<protein>
    <recommendedName>
        <fullName evidence="4">DUF4283 domain-containing protein</fullName>
    </recommendedName>
</protein>